<accession>A0A165D1B7</accession>
<dbReference type="InParanoid" id="A0A165D1B7"/>
<evidence type="ECO:0000313" key="2">
    <source>
        <dbReference type="Proteomes" id="UP000076871"/>
    </source>
</evidence>
<dbReference type="Proteomes" id="UP000076871">
    <property type="component" value="Unassembled WGS sequence"/>
</dbReference>
<proteinExistence type="predicted"/>
<reference evidence="1 2" key="1">
    <citation type="journal article" date="2016" name="Mol. Biol. Evol.">
        <title>Comparative Genomics of Early-Diverging Mushroom-Forming Fungi Provides Insights into the Origins of Lignocellulose Decay Capabilities.</title>
        <authorList>
            <person name="Nagy L.G."/>
            <person name="Riley R."/>
            <person name="Tritt A."/>
            <person name="Adam C."/>
            <person name="Daum C."/>
            <person name="Floudas D."/>
            <person name="Sun H."/>
            <person name="Yadav J.S."/>
            <person name="Pangilinan J."/>
            <person name="Larsson K.H."/>
            <person name="Matsuura K."/>
            <person name="Barry K."/>
            <person name="Labutti K."/>
            <person name="Kuo R."/>
            <person name="Ohm R.A."/>
            <person name="Bhattacharya S.S."/>
            <person name="Shirouzu T."/>
            <person name="Yoshinaga Y."/>
            <person name="Martin F.M."/>
            <person name="Grigoriev I.V."/>
            <person name="Hibbett D.S."/>
        </authorList>
    </citation>
    <scope>NUCLEOTIDE SEQUENCE [LARGE SCALE GENOMIC DNA]</scope>
    <source>
        <strain evidence="1 2">93-53</strain>
    </source>
</reference>
<organism evidence="1 2">
    <name type="scientific">Laetiporus sulphureus 93-53</name>
    <dbReference type="NCBI Taxonomy" id="1314785"/>
    <lineage>
        <taxon>Eukaryota</taxon>
        <taxon>Fungi</taxon>
        <taxon>Dikarya</taxon>
        <taxon>Basidiomycota</taxon>
        <taxon>Agaricomycotina</taxon>
        <taxon>Agaricomycetes</taxon>
        <taxon>Polyporales</taxon>
        <taxon>Laetiporus</taxon>
    </lineage>
</organism>
<dbReference type="AlphaFoldDB" id="A0A165D1B7"/>
<sequence>MTPSYGVVTILLVSCYGTSLLRGHGSLSKPISLLDVDTERLRLNIISRAEAHSSAPHVAEGGRLLVPRCNLILLAAFFRKYIGGTMGSCSCNGRRARVIDHLANTIVPRSMWLC</sequence>
<protein>
    <submittedName>
        <fullName evidence="1">Uncharacterized protein</fullName>
    </submittedName>
</protein>
<evidence type="ECO:0000313" key="1">
    <source>
        <dbReference type="EMBL" id="KZT03944.1"/>
    </source>
</evidence>
<keyword evidence="2" id="KW-1185">Reference proteome</keyword>
<dbReference type="EMBL" id="KV427640">
    <property type="protein sequence ID" value="KZT03944.1"/>
    <property type="molecule type" value="Genomic_DNA"/>
</dbReference>
<dbReference type="RefSeq" id="XP_040761684.1">
    <property type="nucleotide sequence ID" value="XM_040901996.1"/>
</dbReference>
<dbReference type="GeneID" id="63819027"/>
<name>A0A165D1B7_9APHY</name>
<gene>
    <name evidence="1" type="ORF">LAESUDRAFT_319511</name>
</gene>